<comment type="similarity">
    <text evidence="2">Belongs to the LIMR family.</text>
</comment>
<accession>A0A5K3EHE6</accession>
<reference evidence="7" key="1">
    <citation type="submission" date="2019-11" db="UniProtKB">
        <authorList>
            <consortium name="WormBaseParasite"/>
        </authorList>
    </citation>
    <scope>IDENTIFICATION</scope>
</reference>
<dbReference type="WBParaSite" id="MCU_000322-RA">
    <property type="protein sequence ID" value="MCU_000322-RA"/>
    <property type="gene ID" value="MCU_000322"/>
</dbReference>
<dbReference type="InterPro" id="IPR006876">
    <property type="entry name" value="LMBR1-like_membr_prot"/>
</dbReference>
<dbReference type="PANTHER" id="PTHR21355">
    <property type="entry name" value="G-PROTEIN COUPLED RECEPTOR-ASSOCIATED PROTEIN LMBRD2"/>
    <property type="match status" value="1"/>
</dbReference>
<comment type="subcellular location">
    <subcellularLocation>
        <location evidence="1">Membrane</location>
        <topology evidence="1">Multi-pass membrane protein</topology>
    </subcellularLocation>
</comment>
<protein>
    <submittedName>
        <fullName evidence="7">LMBR1 domain-containing protein 2</fullName>
    </submittedName>
</protein>
<dbReference type="InterPro" id="IPR051584">
    <property type="entry name" value="GPCR-associated_LMBR1"/>
</dbReference>
<evidence type="ECO:0000256" key="4">
    <source>
        <dbReference type="ARBA" id="ARBA00022989"/>
    </source>
</evidence>
<feature type="transmembrane region" description="Helical" evidence="6">
    <location>
        <begin position="170"/>
        <end position="193"/>
    </location>
</feature>
<organism evidence="7">
    <name type="scientific">Mesocestoides corti</name>
    <name type="common">Flatworm</name>
    <dbReference type="NCBI Taxonomy" id="53468"/>
    <lineage>
        <taxon>Eukaryota</taxon>
        <taxon>Metazoa</taxon>
        <taxon>Spiralia</taxon>
        <taxon>Lophotrochozoa</taxon>
        <taxon>Platyhelminthes</taxon>
        <taxon>Cestoda</taxon>
        <taxon>Eucestoda</taxon>
        <taxon>Cyclophyllidea</taxon>
        <taxon>Mesocestoididae</taxon>
        <taxon>Mesocestoides</taxon>
    </lineage>
</organism>
<feature type="transmembrane region" description="Helical" evidence="6">
    <location>
        <begin position="36"/>
        <end position="63"/>
    </location>
</feature>
<feature type="transmembrane region" description="Helical" evidence="6">
    <location>
        <begin position="126"/>
        <end position="150"/>
    </location>
</feature>
<evidence type="ECO:0000256" key="2">
    <source>
        <dbReference type="ARBA" id="ARBA00010487"/>
    </source>
</evidence>
<evidence type="ECO:0000256" key="3">
    <source>
        <dbReference type="ARBA" id="ARBA00022692"/>
    </source>
</evidence>
<sequence length="277" mass="31938">MAYSVFGIELVIFPALVLYLSYYFGQWRTQPIFCTISYTIGWLIPVLFVGVLPIDVASTFVYRTLSLNFTAPNVTHIPTFVDMYTLGIFWHIFYWMSQLLTWFVLPIMESYAGSGEFTVLRKLRSAFIDNAIIYGSYLVLFICVMVYLLVKRAISFDASSLKVLLITTSNTWGLFLVILFLGYGLVEVPRAVLRAASPISRLRFLYFNLSKRYLEYIEDEEELKIVLSIPSCEATELWRIQAGTPHTPRALVWVILAYRATLEVRFSDDRCARRSLL</sequence>
<feature type="transmembrane region" description="Helical" evidence="6">
    <location>
        <begin position="6"/>
        <end position="24"/>
    </location>
</feature>
<dbReference type="GO" id="GO:0016020">
    <property type="term" value="C:membrane"/>
    <property type="evidence" value="ECO:0007669"/>
    <property type="project" value="UniProtKB-SubCell"/>
</dbReference>
<evidence type="ECO:0000256" key="1">
    <source>
        <dbReference type="ARBA" id="ARBA00004141"/>
    </source>
</evidence>
<keyword evidence="5 6" id="KW-0472">Membrane</keyword>
<evidence type="ECO:0000256" key="6">
    <source>
        <dbReference type="SAM" id="Phobius"/>
    </source>
</evidence>
<feature type="transmembrane region" description="Helical" evidence="6">
    <location>
        <begin position="83"/>
        <end position="105"/>
    </location>
</feature>
<name>A0A5K3EHE6_MESCO</name>
<dbReference type="PANTHER" id="PTHR21355:SF0">
    <property type="entry name" value="G-PROTEIN COUPLED RECEPTOR-ASSOCIATED PROTEIN LMBRD2"/>
    <property type="match status" value="1"/>
</dbReference>
<dbReference type="AlphaFoldDB" id="A0A5K3EHE6"/>
<evidence type="ECO:0000313" key="7">
    <source>
        <dbReference type="WBParaSite" id="MCU_000322-RA"/>
    </source>
</evidence>
<evidence type="ECO:0000256" key="5">
    <source>
        <dbReference type="ARBA" id="ARBA00023136"/>
    </source>
</evidence>
<keyword evidence="4 6" id="KW-1133">Transmembrane helix</keyword>
<dbReference type="Pfam" id="PF04791">
    <property type="entry name" value="LMBR1"/>
    <property type="match status" value="1"/>
</dbReference>
<keyword evidence="3 6" id="KW-0812">Transmembrane</keyword>
<proteinExistence type="inferred from homology"/>